<keyword evidence="1" id="KW-0732">Signal</keyword>
<dbReference type="Pfam" id="PF03372">
    <property type="entry name" value="Exo_endo_phos"/>
    <property type="match status" value="1"/>
</dbReference>
<feature type="chain" id="PRO_5036782423" evidence="1">
    <location>
        <begin position="23"/>
        <end position="259"/>
    </location>
</feature>
<keyword evidence="3" id="KW-0255">Endonuclease</keyword>
<name>A0A921MT01_9BACT</name>
<proteinExistence type="predicted"/>
<dbReference type="EMBL" id="DYUD01000024">
    <property type="protein sequence ID" value="HJG89566.1"/>
    <property type="molecule type" value="Genomic_DNA"/>
</dbReference>
<reference evidence="3" key="2">
    <citation type="submission" date="2021-09" db="EMBL/GenBank/DDBJ databases">
        <authorList>
            <person name="Gilroy R."/>
        </authorList>
    </citation>
    <scope>NUCLEOTIDE SEQUENCE</scope>
    <source>
        <strain evidence="3">CHK121-7720</strain>
    </source>
</reference>
<evidence type="ECO:0000256" key="1">
    <source>
        <dbReference type="SAM" id="SignalP"/>
    </source>
</evidence>
<dbReference type="InterPro" id="IPR051916">
    <property type="entry name" value="GPI-anchor_lipid_remodeler"/>
</dbReference>
<dbReference type="GO" id="GO:0016020">
    <property type="term" value="C:membrane"/>
    <property type="evidence" value="ECO:0007669"/>
    <property type="project" value="GOC"/>
</dbReference>
<comment type="caution">
    <text evidence="3">The sequence shown here is derived from an EMBL/GenBank/DDBJ whole genome shotgun (WGS) entry which is preliminary data.</text>
</comment>
<dbReference type="InterPro" id="IPR005135">
    <property type="entry name" value="Endo/exonuclease/phosphatase"/>
</dbReference>
<accession>A0A921MT01</accession>
<evidence type="ECO:0000313" key="3">
    <source>
        <dbReference type="EMBL" id="HJG89566.1"/>
    </source>
</evidence>
<organism evidence="3 4">
    <name type="scientific">Barnesiella viscericola</name>
    <dbReference type="NCBI Taxonomy" id="397865"/>
    <lineage>
        <taxon>Bacteria</taxon>
        <taxon>Pseudomonadati</taxon>
        <taxon>Bacteroidota</taxon>
        <taxon>Bacteroidia</taxon>
        <taxon>Bacteroidales</taxon>
        <taxon>Barnesiellaceae</taxon>
        <taxon>Barnesiella</taxon>
    </lineage>
</organism>
<dbReference type="RefSeq" id="WP_025278581.1">
    <property type="nucleotide sequence ID" value="NZ_CAKMIC010000001.1"/>
</dbReference>
<evidence type="ECO:0000259" key="2">
    <source>
        <dbReference type="Pfam" id="PF03372"/>
    </source>
</evidence>
<feature type="domain" description="Endonuclease/exonuclease/phosphatase" evidence="2">
    <location>
        <begin position="32"/>
        <end position="248"/>
    </location>
</feature>
<sequence length="259" mass="29617">MNTFRKLVILLFIALSCGVVSAQQDTLRVRVMTYNLRFGELSSLEDLAYHIKSFKPDFVALEEVDVHTDRKRAPHQKGKDFIGELAYRTGMFGLYGKTIEYGGGYYGIGMLSKYPYIKTEKVLLPNPEKKEQRALLEALIEMGDDTLTFVTTHLEVNSESLRNMQAQFICDRFENAPYPVIIGGDFNARHYSNAIVNIMSKSWFPATNNDFTFPAWNPIIKIDYLFARPMKGWTLVKTQTVHSQLSDHLPIVSDLIFVK</sequence>
<reference evidence="3" key="1">
    <citation type="journal article" date="2021" name="PeerJ">
        <title>Extensive microbial diversity within the chicken gut microbiome revealed by metagenomics and culture.</title>
        <authorList>
            <person name="Gilroy R."/>
            <person name="Ravi A."/>
            <person name="Getino M."/>
            <person name="Pursley I."/>
            <person name="Horton D.L."/>
            <person name="Alikhan N.F."/>
            <person name="Baker D."/>
            <person name="Gharbi K."/>
            <person name="Hall N."/>
            <person name="Watson M."/>
            <person name="Adriaenssens E.M."/>
            <person name="Foster-Nyarko E."/>
            <person name="Jarju S."/>
            <person name="Secka A."/>
            <person name="Antonio M."/>
            <person name="Oren A."/>
            <person name="Chaudhuri R.R."/>
            <person name="La Ragione R."/>
            <person name="Hildebrand F."/>
            <person name="Pallen M.J."/>
        </authorList>
    </citation>
    <scope>NUCLEOTIDE SEQUENCE</scope>
    <source>
        <strain evidence="3">CHK121-7720</strain>
    </source>
</reference>
<gene>
    <name evidence="3" type="ORF">K8U91_08900</name>
</gene>
<dbReference type="Gene3D" id="3.60.10.10">
    <property type="entry name" value="Endonuclease/exonuclease/phosphatase"/>
    <property type="match status" value="1"/>
</dbReference>
<feature type="signal peptide" evidence="1">
    <location>
        <begin position="1"/>
        <end position="22"/>
    </location>
</feature>
<dbReference type="SUPFAM" id="SSF56219">
    <property type="entry name" value="DNase I-like"/>
    <property type="match status" value="1"/>
</dbReference>
<dbReference type="PANTHER" id="PTHR14859:SF15">
    <property type="entry name" value="ENDONUCLEASE_EXONUCLEASE_PHOSPHATASE DOMAIN-CONTAINING PROTEIN"/>
    <property type="match status" value="1"/>
</dbReference>
<dbReference type="PANTHER" id="PTHR14859">
    <property type="entry name" value="CALCOFLUOR WHITE HYPERSENSITIVE PROTEIN PRECURSOR"/>
    <property type="match status" value="1"/>
</dbReference>
<keyword evidence="3" id="KW-0540">Nuclease</keyword>
<keyword evidence="3" id="KW-0378">Hydrolase</keyword>
<dbReference type="AlphaFoldDB" id="A0A921MT01"/>
<dbReference type="GeneID" id="90529238"/>
<evidence type="ECO:0000313" key="4">
    <source>
        <dbReference type="Proteomes" id="UP000757103"/>
    </source>
</evidence>
<dbReference type="GO" id="GO:0004519">
    <property type="term" value="F:endonuclease activity"/>
    <property type="evidence" value="ECO:0007669"/>
    <property type="project" value="UniProtKB-KW"/>
</dbReference>
<dbReference type="PROSITE" id="PS51257">
    <property type="entry name" value="PROKAR_LIPOPROTEIN"/>
    <property type="match status" value="1"/>
</dbReference>
<dbReference type="GO" id="GO:0006506">
    <property type="term" value="P:GPI anchor biosynthetic process"/>
    <property type="evidence" value="ECO:0007669"/>
    <property type="project" value="TreeGrafter"/>
</dbReference>
<dbReference type="Proteomes" id="UP000757103">
    <property type="component" value="Unassembled WGS sequence"/>
</dbReference>
<dbReference type="InterPro" id="IPR036691">
    <property type="entry name" value="Endo/exonu/phosph_ase_sf"/>
</dbReference>
<protein>
    <submittedName>
        <fullName evidence="3">Endonuclease/exonuclease/phosphatase family protein</fullName>
    </submittedName>
</protein>